<sequence>MDAEKQKKIESLRREIDEINIELDELLKKVKIGPLIKEVLDMKQRVGALEAKFKEFVAAAGKVSVAS</sequence>
<protein>
    <submittedName>
        <fullName evidence="2">Uncharacterized protein</fullName>
    </submittedName>
</protein>
<dbReference type="EMBL" id="MFGM01000059">
    <property type="protein sequence ID" value="OGF35064.1"/>
    <property type="molecule type" value="Genomic_DNA"/>
</dbReference>
<comment type="caution">
    <text evidence="2">The sequence shown here is derived from an EMBL/GenBank/DDBJ whole genome shotgun (WGS) entry which is preliminary data.</text>
</comment>
<accession>A0A1F5T7Y6</accession>
<gene>
    <name evidence="2" type="ORF">A2482_03045</name>
</gene>
<evidence type="ECO:0000313" key="3">
    <source>
        <dbReference type="Proteomes" id="UP000178656"/>
    </source>
</evidence>
<feature type="coiled-coil region" evidence="1">
    <location>
        <begin position="2"/>
        <end position="29"/>
    </location>
</feature>
<reference evidence="2 3" key="1">
    <citation type="journal article" date="2016" name="Nat. Commun.">
        <title>Thousands of microbial genomes shed light on interconnected biogeochemical processes in an aquifer system.</title>
        <authorList>
            <person name="Anantharaman K."/>
            <person name="Brown C.T."/>
            <person name="Hug L.A."/>
            <person name="Sharon I."/>
            <person name="Castelle C.J."/>
            <person name="Probst A.J."/>
            <person name="Thomas B.C."/>
            <person name="Singh A."/>
            <person name="Wilkins M.J."/>
            <person name="Karaoz U."/>
            <person name="Brodie E.L."/>
            <person name="Williams K.H."/>
            <person name="Hubbard S.S."/>
            <person name="Banfield J.F."/>
        </authorList>
    </citation>
    <scope>NUCLEOTIDE SEQUENCE [LARGE SCALE GENOMIC DNA]</scope>
</reference>
<name>A0A1F5T7Y6_9BACT</name>
<organism evidence="2 3">
    <name type="scientific">Candidatus Falkowbacteria bacterium RIFOXYC2_FULL_48_21</name>
    <dbReference type="NCBI Taxonomy" id="1798005"/>
    <lineage>
        <taxon>Bacteria</taxon>
        <taxon>Candidatus Falkowiibacteriota</taxon>
    </lineage>
</organism>
<dbReference type="Proteomes" id="UP000178656">
    <property type="component" value="Unassembled WGS sequence"/>
</dbReference>
<dbReference type="AlphaFoldDB" id="A0A1F5T7Y6"/>
<keyword evidence="1" id="KW-0175">Coiled coil</keyword>
<evidence type="ECO:0000313" key="2">
    <source>
        <dbReference type="EMBL" id="OGF35064.1"/>
    </source>
</evidence>
<evidence type="ECO:0000256" key="1">
    <source>
        <dbReference type="SAM" id="Coils"/>
    </source>
</evidence>
<proteinExistence type="predicted"/>